<reference evidence="2 3" key="1">
    <citation type="submission" date="2017-04" db="EMBL/GenBank/DDBJ databases">
        <title>Monoglobus pectinilyticus 14 draft genome.</title>
        <authorList>
            <person name="Kim C."/>
            <person name="Rosendale D.I."/>
            <person name="Kelly W.J."/>
            <person name="Tannock G.W."/>
            <person name="Patchett M.L."/>
            <person name="Jordens J.Z."/>
        </authorList>
    </citation>
    <scope>NUCLEOTIDE SEQUENCE [LARGE SCALE GENOMIC DNA]</scope>
    <source>
        <strain evidence="2 3">14</strain>
    </source>
</reference>
<gene>
    <name evidence="2" type="ORF">B9O19_02310</name>
</gene>
<organism evidence="2 3">
    <name type="scientific">Monoglobus pectinilyticus</name>
    <dbReference type="NCBI Taxonomy" id="1981510"/>
    <lineage>
        <taxon>Bacteria</taxon>
        <taxon>Bacillati</taxon>
        <taxon>Bacillota</taxon>
        <taxon>Clostridia</taxon>
        <taxon>Monoglobales</taxon>
        <taxon>Monoglobaceae</taxon>
        <taxon>Monoglobus</taxon>
    </lineage>
</organism>
<feature type="transmembrane region" description="Helical" evidence="1">
    <location>
        <begin position="12"/>
        <end position="32"/>
    </location>
</feature>
<dbReference type="KEGG" id="mpec:B9O19_02310"/>
<keyword evidence="1" id="KW-0812">Transmembrane</keyword>
<dbReference type="AlphaFoldDB" id="A0A2K9P5D9"/>
<dbReference type="Proteomes" id="UP000235589">
    <property type="component" value="Chromosome"/>
</dbReference>
<protein>
    <submittedName>
        <fullName evidence="2">Uncharacterized protein</fullName>
    </submittedName>
</protein>
<name>A0A2K9P5D9_9FIRM</name>
<sequence length="45" mass="5109">MLEWHLNMKDIQYRIGIIGANVTLTVIMLGNVRKSGILFPVQVLL</sequence>
<keyword evidence="3" id="KW-1185">Reference proteome</keyword>
<keyword evidence="1" id="KW-1133">Transmembrane helix</keyword>
<dbReference type="EMBL" id="CP020991">
    <property type="protein sequence ID" value="AUO20450.1"/>
    <property type="molecule type" value="Genomic_DNA"/>
</dbReference>
<proteinExistence type="predicted"/>
<evidence type="ECO:0000256" key="1">
    <source>
        <dbReference type="SAM" id="Phobius"/>
    </source>
</evidence>
<evidence type="ECO:0000313" key="3">
    <source>
        <dbReference type="Proteomes" id="UP000235589"/>
    </source>
</evidence>
<evidence type="ECO:0000313" key="2">
    <source>
        <dbReference type="EMBL" id="AUO20450.1"/>
    </source>
</evidence>
<keyword evidence="1" id="KW-0472">Membrane</keyword>
<accession>A0A2K9P5D9</accession>